<evidence type="ECO:0000256" key="3">
    <source>
        <dbReference type="ARBA" id="ARBA00023163"/>
    </source>
</evidence>
<reference evidence="5 6" key="1">
    <citation type="submission" date="2021-02" db="EMBL/GenBank/DDBJ databases">
        <title>Paenibacillus tianjinensis sp. nov.</title>
        <authorList>
            <person name="Liu H."/>
        </authorList>
    </citation>
    <scope>NUCLEOTIDE SEQUENCE [LARGE SCALE GENOMIC DNA]</scope>
    <source>
        <strain evidence="5 6">TB2019</strain>
    </source>
</reference>
<dbReference type="PROSITE" id="PS50932">
    <property type="entry name" value="HTH_LACI_2"/>
    <property type="match status" value="1"/>
</dbReference>
<name>A0ABX7LB12_9BACL</name>
<keyword evidence="6" id="KW-1185">Reference proteome</keyword>
<dbReference type="InterPro" id="IPR010982">
    <property type="entry name" value="Lambda_DNA-bd_dom_sf"/>
</dbReference>
<dbReference type="SUPFAM" id="SSF47413">
    <property type="entry name" value="lambda repressor-like DNA-binding domains"/>
    <property type="match status" value="1"/>
</dbReference>
<dbReference type="InterPro" id="IPR046335">
    <property type="entry name" value="LacI/GalR-like_sensor"/>
</dbReference>
<sequence>MKVSIFDVAKKSGLSVVTVSRVLNGAGSVRENNRQKVLDAIRELDYRPSAAARSLASGKTGIIGLIVTTLQDSFFDAVVKELNEVLALHGYFLAISISTGMEGGDNHYLIQEDRVDGLILLSPMEEDNYLVELKRRGIPYVLIDNQQESNDAYSVTIDNVKGGYAAASHLLELGHTSIAHLCGQEMFRSTRERRSGFLQALQEKGLEPFEIVHGDFDIGMGYDTGKRWLREGKLPTAVFAGDDNIALGLINALMEAGVRVPQEVAVVGYDDHYIASQLRPHLTTLRQPADKIGLAAADMLLRRINGNMKRGASIRIDPELIVRESTSGSRVQCNLSERDSGTQLIMFQKGGSKLT</sequence>
<keyword evidence="1" id="KW-0805">Transcription regulation</keyword>
<dbReference type="SUPFAM" id="SSF53822">
    <property type="entry name" value="Periplasmic binding protein-like I"/>
    <property type="match status" value="1"/>
</dbReference>
<keyword evidence="2 5" id="KW-0238">DNA-binding</keyword>
<dbReference type="CDD" id="cd06267">
    <property type="entry name" value="PBP1_LacI_sugar_binding-like"/>
    <property type="match status" value="1"/>
</dbReference>
<evidence type="ECO:0000259" key="4">
    <source>
        <dbReference type="PROSITE" id="PS50932"/>
    </source>
</evidence>
<dbReference type="CDD" id="cd01392">
    <property type="entry name" value="HTH_LacI"/>
    <property type="match status" value="1"/>
</dbReference>
<keyword evidence="3" id="KW-0804">Transcription</keyword>
<evidence type="ECO:0000256" key="1">
    <source>
        <dbReference type="ARBA" id="ARBA00023015"/>
    </source>
</evidence>
<dbReference type="SMART" id="SM00354">
    <property type="entry name" value="HTH_LACI"/>
    <property type="match status" value="1"/>
</dbReference>
<organism evidence="5 6">
    <name type="scientific">Paenibacillus tianjinensis</name>
    <dbReference type="NCBI Taxonomy" id="2810347"/>
    <lineage>
        <taxon>Bacteria</taxon>
        <taxon>Bacillati</taxon>
        <taxon>Bacillota</taxon>
        <taxon>Bacilli</taxon>
        <taxon>Bacillales</taxon>
        <taxon>Paenibacillaceae</taxon>
        <taxon>Paenibacillus</taxon>
    </lineage>
</organism>
<dbReference type="InterPro" id="IPR000843">
    <property type="entry name" value="HTH_LacI"/>
</dbReference>
<accession>A0ABX7LB12</accession>
<dbReference type="GO" id="GO:0003677">
    <property type="term" value="F:DNA binding"/>
    <property type="evidence" value="ECO:0007669"/>
    <property type="project" value="UniProtKB-KW"/>
</dbReference>
<evidence type="ECO:0000313" key="6">
    <source>
        <dbReference type="Proteomes" id="UP000663452"/>
    </source>
</evidence>
<dbReference type="Gene3D" id="1.10.260.40">
    <property type="entry name" value="lambda repressor-like DNA-binding domains"/>
    <property type="match status" value="1"/>
</dbReference>
<dbReference type="InterPro" id="IPR028082">
    <property type="entry name" value="Peripla_BP_I"/>
</dbReference>
<dbReference type="EMBL" id="CP070969">
    <property type="protein sequence ID" value="QSF45354.1"/>
    <property type="molecule type" value="Genomic_DNA"/>
</dbReference>
<dbReference type="Proteomes" id="UP000663452">
    <property type="component" value="Chromosome"/>
</dbReference>
<gene>
    <name evidence="5" type="ORF">JRJ22_01400</name>
</gene>
<feature type="domain" description="HTH lacI-type" evidence="4">
    <location>
        <begin position="3"/>
        <end position="57"/>
    </location>
</feature>
<dbReference type="Gene3D" id="3.40.50.2300">
    <property type="match status" value="2"/>
</dbReference>
<evidence type="ECO:0000256" key="2">
    <source>
        <dbReference type="ARBA" id="ARBA00023125"/>
    </source>
</evidence>
<dbReference type="Pfam" id="PF00356">
    <property type="entry name" value="LacI"/>
    <property type="match status" value="1"/>
</dbReference>
<evidence type="ECO:0000313" key="5">
    <source>
        <dbReference type="EMBL" id="QSF45354.1"/>
    </source>
</evidence>
<dbReference type="RefSeq" id="WP_206102817.1">
    <property type="nucleotide sequence ID" value="NZ_CP070969.1"/>
</dbReference>
<dbReference type="PANTHER" id="PTHR30146:SF109">
    <property type="entry name" value="HTH-TYPE TRANSCRIPTIONAL REGULATOR GALS"/>
    <property type="match status" value="1"/>
</dbReference>
<protein>
    <submittedName>
        <fullName evidence="5">LacI family DNA-binding transcriptional regulator</fullName>
    </submittedName>
</protein>
<dbReference type="PANTHER" id="PTHR30146">
    <property type="entry name" value="LACI-RELATED TRANSCRIPTIONAL REPRESSOR"/>
    <property type="match status" value="1"/>
</dbReference>
<dbReference type="Pfam" id="PF13377">
    <property type="entry name" value="Peripla_BP_3"/>
    <property type="match status" value="1"/>
</dbReference>
<proteinExistence type="predicted"/>